<evidence type="ECO:0000313" key="3">
    <source>
        <dbReference type="Proteomes" id="UP000509704"/>
    </source>
</evidence>
<sequence>MLVSPLTFYDTQMRGGMNERLAILSSLNGRKRAQLSSCCDDSLCMTPSMSSVLTQIKRHSACSGASMETRLDEDVNPFQFDHWLSRMKRADSEESETTTMTSSSSSVDSHPLLGDDWPAVREPAVPVMKAFNLADLDFTSQYEASDLVQLLPPVYDRRQERKKRRERMQERMQEQMQEQMQDQVIPKYNKPMIYECDKVELEHWPLSKEPTRQPELSSNLVLADKRSRQQTLNPNFLKLYSIEMSSKAKKLLPDINVDDSILNHLTIEEIKGLDIHSNDEPLSPSDIKLALITRKKLWSNMTHLQRQDLYGEASPWNLRFVIKEHQHTDGKESSLVRVKSDVKPWVGDSSLLKNNTMLKPCGKIKLGSNPSAAEIQYVVKGWCDSRFIS</sequence>
<feature type="region of interest" description="Disordered" evidence="1">
    <location>
        <begin position="89"/>
        <end position="111"/>
    </location>
</feature>
<evidence type="ECO:0000313" key="2">
    <source>
        <dbReference type="EMBL" id="QLG74546.1"/>
    </source>
</evidence>
<organism evidence="2 3">
    <name type="scientific">Zygotorulaspora mrakii</name>
    <name type="common">Zygosaccharomyces mrakii</name>
    <dbReference type="NCBI Taxonomy" id="42260"/>
    <lineage>
        <taxon>Eukaryota</taxon>
        <taxon>Fungi</taxon>
        <taxon>Dikarya</taxon>
        <taxon>Ascomycota</taxon>
        <taxon>Saccharomycotina</taxon>
        <taxon>Saccharomycetes</taxon>
        <taxon>Saccharomycetales</taxon>
        <taxon>Saccharomycetaceae</taxon>
        <taxon>Zygotorulaspora</taxon>
    </lineage>
</organism>
<dbReference type="OrthoDB" id="4088353at2759"/>
<dbReference type="KEGG" id="zmk:HG535_0G04290"/>
<gene>
    <name evidence="2" type="ORF">HG535_0G04290</name>
</gene>
<dbReference type="Proteomes" id="UP000509704">
    <property type="component" value="Chromosome 7"/>
</dbReference>
<dbReference type="EMBL" id="CP058610">
    <property type="protein sequence ID" value="QLG74546.1"/>
    <property type="molecule type" value="Genomic_DNA"/>
</dbReference>
<protein>
    <submittedName>
        <fullName evidence="2">Uncharacterized protein</fullName>
    </submittedName>
</protein>
<reference evidence="2 3" key="1">
    <citation type="submission" date="2020-07" db="EMBL/GenBank/DDBJ databases">
        <title>The yeast mating-type switching endonuclease HO is a domesticated member of an unorthodox homing genetic element family.</title>
        <authorList>
            <person name="Coughlan A.Y."/>
            <person name="Lombardi L."/>
            <person name="Braun-Galleani S."/>
            <person name="Martos A.R."/>
            <person name="Galeote V."/>
            <person name="Bigey F."/>
            <person name="Dequin S."/>
            <person name="Byrne K.P."/>
            <person name="Wolfe K.H."/>
        </authorList>
    </citation>
    <scope>NUCLEOTIDE SEQUENCE [LARGE SCALE GENOMIC DNA]</scope>
    <source>
        <strain evidence="2 3">NRRL Y-6702</strain>
    </source>
</reference>
<name>A0A7H9B855_ZYGMR</name>
<dbReference type="AlphaFoldDB" id="A0A7H9B855"/>
<keyword evidence="3" id="KW-1185">Reference proteome</keyword>
<dbReference type="RefSeq" id="XP_037146271.1">
    <property type="nucleotide sequence ID" value="XM_037290376.1"/>
</dbReference>
<evidence type="ECO:0000256" key="1">
    <source>
        <dbReference type="SAM" id="MobiDB-lite"/>
    </source>
</evidence>
<proteinExistence type="predicted"/>
<dbReference type="GeneID" id="59238329"/>
<feature type="compositionally biased region" description="Low complexity" evidence="1">
    <location>
        <begin position="97"/>
        <end position="106"/>
    </location>
</feature>
<accession>A0A7H9B855</accession>